<organism evidence="4">
    <name type="scientific">freshwater metagenome</name>
    <dbReference type="NCBI Taxonomy" id="449393"/>
    <lineage>
        <taxon>unclassified sequences</taxon>
        <taxon>metagenomes</taxon>
        <taxon>ecological metagenomes</taxon>
    </lineage>
</organism>
<dbReference type="Gene3D" id="1.10.287.1490">
    <property type="match status" value="1"/>
</dbReference>
<evidence type="ECO:0000313" key="4">
    <source>
        <dbReference type="EMBL" id="CAB4828902.1"/>
    </source>
</evidence>
<keyword evidence="1" id="KW-0175">Coiled coil</keyword>
<name>A0A6J7A7V2_9ZZZZ</name>
<feature type="domain" description="CT398-like coiled coil hairpin" evidence="3">
    <location>
        <begin position="10"/>
        <end position="190"/>
    </location>
</feature>
<evidence type="ECO:0000256" key="1">
    <source>
        <dbReference type="SAM" id="Coils"/>
    </source>
</evidence>
<dbReference type="PANTHER" id="PTHR39082">
    <property type="entry name" value="PHOSPHOLIPASE C-BETA-2-RELATED"/>
    <property type="match status" value="1"/>
</dbReference>
<dbReference type="InterPro" id="IPR003743">
    <property type="entry name" value="Zf-RING_7"/>
</dbReference>
<dbReference type="Pfam" id="PF02591">
    <property type="entry name" value="Zn_ribbon_9"/>
    <property type="match status" value="1"/>
</dbReference>
<accession>A0A6J7A7V2</accession>
<dbReference type="InterPro" id="IPR056003">
    <property type="entry name" value="CT398_CC_hairpin"/>
</dbReference>
<gene>
    <name evidence="4" type="ORF">UFOPK3046_02224</name>
</gene>
<sequence>MESLEDLLGVQMLDTRIDQIRHQKKTLPQRQEVIDQTAALGKATAATEECAARLKALRRSQKEAEDHASILEDKATEVNGVLYDGSVSSHKELESLQQEHQQLKQHQGQYEDQALEFMELAEPVEAELELLHVAAQALNESIADLEAQITVALAELDVQLDEQVREREAAQSGIPADLLSLYEGLRAQQGGIAVARLAGARCEGCHLEIPSGELDAIRKAPADQPVTCPECTRLLVR</sequence>
<dbReference type="PANTHER" id="PTHR39082:SF1">
    <property type="entry name" value="SCAVENGER RECEPTOR CLASS A MEMBER 3"/>
    <property type="match status" value="1"/>
</dbReference>
<dbReference type="Pfam" id="PF24481">
    <property type="entry name" value="CT398_CC"/>
    <property type="match status" value="1"/>
</dbReference>
<dbReference type="EMBL" id="CAFAAQ010000337">
    <property type="protein sequence ID" value="CAB4828902.1"/>
    <property type="molecule type" value="Genomic_DNA"/>
</dbReference>
<reference evidence="4" key="1">
    <citation type="submission" date="2020-05" db="EMBL/GenBank/DDBJ databases">
        <authorList>
            <person name="Chiriac C."/>
            <person name="Salcher M."/>
            <person name="Ghai R."/>
            <person name="Kavagutti S V."/>
        </authorList>
    </citation>
    <scope>NUCLEOTIDE SEQUENCE</scope>
</reference>
<evidence type="ECO:0000259" key="3">
    <source>
        <dbReference type="Pfam" id="PF24481"/>
    </source>
</evidence>
<dbReference type="AlphaFoldDB" id="A0A6J7A7V2"/>
<feature type="domain" description="C4-type zinc ribbon" evidence="2">
    <location>
        <begin position="201"/>
        <end position="235"/>
    </location>
</feature>
<feature type="coiled-coil region" evidence="1">
    <location>
        <begin position="54"/>
        <end position="162"/>
    </location>
</feature>
<dbReference type="InterPro" id="IPR052376">
    <property type="entry name" value="Oxidative_Scav/Glycosyltrans"/>
</dbReference>
<proteinExistence type="predicted"/>
<evidence type="ECO:0000259" key="2">
    <source>
        <dbReference type="Pfam" id="PF02591"/>
    </source>
</evidence>
<protein>
    <submittedName>
        <fullName evidence="4">Unannotated protein</fullName>
    </submittedName>
</protein>